<name>A0A9Q3QB93_9BASI</name>
<gene>
    <name evidence="2" type="ORF">O181_131634</name>
</gene>
<evidence type="ECO:0000256" key="1">
    <source>
        <dbReference type="SAM" id="MobiDB-lite"/>
    </source>
</evidence>
<feature type="compositionally biased region" description="Polar residues" evidence="1">
    <location>
        <begin position="1"/>
        <end position="23"/>
    </location>
</feature>
<comment type="caution">
    <text evidence="2">The sequence shown here is derived from an EMBL/GenBank/DDBJ whole genome shotgun (WGS) entry which is preliminary data.</text>
</comment>
<keyword evidence="3" id="KW-1185">Reference proteome</keyword>
<feature type="region of interest" description="Disordered" evidence="1">
    <location>
        <begin position="1"/>
        <end position="50"/>
    </location>
</feature>
<dbReference type="AlphaFoldDB" id="A0A9Q3QB93"/>
<evidence type="ECO:0000313" key="3">
    <source>
        <dbReference type="Proteomes" id="UP000765509"/>
    </source>
</evidence>
<proteinExistence type="predicted"/>
<organism evidence="2 3">
    <name type="scientific">Austropuccinia psidii MF-1</name>
    <dbReference type="NCBI Taxonomy" id="1389203"/>
    <lineage>
        <taxon>Eukaryota</taxon>
        <taxon>Fungi</taxon>
        <taxon>Dikarya</taxon>
        <taxon>Basidiomycota</taxon>
        <taxon>Pucciniomycotina</taxon>
        <taxon>Pucciniomycetes</taxon>
        <taxon>Pucciniales</taxon>
        <taxon>Sphaerophragmiaceae</taxon>
        <taxon>Austropuccinia</taxon>
    </lineage>
</organism>
<dbReference type="EMBL" id="AVOT02145641">
    <property type="protein sequence ID" value="MBW0591919.1"/>
    <property type="molecule type" value="Genomic_DNA"/>
</dbReference>
<evidence type="ECO:0000313" key="2">
    <source>
        <dbReference type="EMBL" id="MBW0591919.1"/>
    </source>
</evidence>
<accession>A0A9Q3QB93</accession>
<reference evidence="2" key="1">
    <citation type="submission" date="2021-03" db="EMBL/GenBank/DDBJ databases">
        <title>Draft genome sequence of rust myrtle Austropuccinia psidii MF-1, a brazilian biotype.</title>
        <authorList>
            <person name="Quecine M.C."/>
            <person name="Pachon D.M.R."/>
            <person name="Bonatelli M.L."/>
            <person name="Correr F.H."/>
            <person name="Franceschini L.M."/>
            <person name="Leite T.F."/>
            <person name="Margarido G.R.A."/>
            <person name="Almeida C.A."/>
            <person name="Ferrarezi J.A."/>
            <person name="Labate C.A."/>
        </authorList>
    </citation>
    <scope>NUCLEOTIDE SEQUENCE</scope>
    <source>
        <strain evidence="2">MF-1</strain>
    </source>
</reference>
<dbReference type="Proteomes" id="UP000765509">
    <property type="component" value="Unassembled WGS sequence"/>
</dbReference>
<sequence>MTPTRSGSNYCIQSSGSGPGNSSHKSKRHEFQPRGEAQMEDARTSTRSQSLASTFDTLIESPEADITAISVVRTESLSTGNNRYIPVSVQDLVYGSKTARVGASPKSFDRNHELISSFEPLRYDHIPKKVTRNI</sequence>
<protein>
    <submittedName>
        <fullName evidence="2">Uncharacterized protein</fullName>
    </submittedName>
</protein>